<dbReference type="EMBL" id="JBEPTF010000003">
    <property type="protein sequence ID" value="MET4684461.1"/>
    <property type="molecule type" value="Genomic_DNA"/>
</dbReference>
<evidence type="ECO:0000313" key="1">
    <source>
        <dbReference type="EMBL" id="MET4684461.1"/>
    </source>
</evidence>
<evidence type="ECO:0008006" key="3">
    <source>
        <dbReference type="Google" id="ProtNLM"/>
    </source>
</evidence>
<dbReference type="Pfam" id="PF26541">
    <property type="entry name" value="MafI2"/>
    <property type="match status" value="1"/>
</dbReference>
<evidence type="ECO:0000313" key="2">
    <source>
        <dbReference type="Proteomes" id="UP001549313"/>
    </source>
</evidence>
<protein>
    <recommendedName>
        <fullName evidence="3">TonB C-terminal domain-containing protein</fullName>
    </recommendedName>
</protein>
<sequence>MLSTQRALLGFITANVRSVSGNIEGRTISVRYIIDGEIDEETREELSCASTEVIADMAADWSFEEQFIRLDAPASIRGQTLPLLAYERCEPTQ</sequence>
<accession>A0ABV2RCZ2</accession>
<comment type="caution">
    <text evidence="1">The sequence shown here is derived from an EMBL/GenBank/DDBJ whole genome shotgun (WGS) entry which is preliminary data.</text>
</comment>
<name>A0ABV2RCZ2_9CAUL</name>
<gene>
    <name evidence="1" type="ORF">ABIE19_002398</name>
</gene>
<dbReference type="InterPro" id="IPR058702">
    <property type="entry name" value="MafI2-like"/>
</dbReference>
<organism evidence="1 2">
    <name type="scientific">Brevundimonas faecalis</name>
    <dbReference type="NCBI Taxonomy" id="947378"/>
    <lineage>
        <taxon>Bacteria</taxon>
        <taxon>Pseudomonadati</taxon>
        <taxon>Pseudomonadota</taxon>
        <taxon>Alphaproteobacteria</taxon>
        <taxon>Caulobacterales</taxon>
        <taxon>Caulobacteraceae</taxon>
        <taxon>Brevundimonas</taxon>
    </lineage>
</organism>
<dbReference type="Proteomes" id="UP001549313">
    <property type="component" value="Unassembled WGS sequence"/>
</dbReference>
<keyword evidence="2" id="KW-1185">Reference proteome</keyword>
<reference evidence="1 2" key="1">
    <citation type="submission" date="2024-06" db="EMBL/GenBank/DDBJ databases">
        <title>Sorghum-associated microbial communities from plants grown in Nebraska, USA.</title>
        <authorList>
            <person name="Schachtman D."/>
        </authorList>
    </citation>
    <scope>NUCLEOTIDE SEQUENCE [LARGE SCALE GENOMIC DNA]</scope>
    <source>
        <strain evidence="1 2">2814</strain>
    </source>
</reference>
<proteinExistence type="predicted"/>